<name>A0A0R3WEP1_TAEAS</name>
<keyword evidence="3" id="KW-1185">Reference proteome</keyword>
<protein>
    <submittedName>
        <fullName evidence="4">ULP_PROTEASE domain-containing protein</fullName>
    </submittedName>
</protein>
<dbReference type="AlphaFoldDB" id="A0A0R3WEP1"/>
<reference evidence="4" key="1">
    <citation type="submission" date="2017-02" db="UniProtKB">
        <authorList>
            <consortium name="WormBaseParasite"/>
        </authorList>
    </citation>
    <scope>IDENTIFICATION</scope>
</reference>
<evidence type="ECO:0000313" key="2">
    <source>
        <dbReference type="EMBL" id="VDK42689.1"/>
    </source>
</evidence>
<evidence type="ECO:0000256" key="1">
    <source>
        <dbReference type="SAM" id="MobiDB-lite"/>
    </source>
</evidence>
<dbReference type="OrthoDB" id="6237288at2759"/>
<dbReference type="Proteomes" id="UP000282613">
    <property type="component" value="Unassembled WGS sequence"/>
</dbReference>
<gene>
    <name evidence="2" type="ORF">TASK_LOCUS9299</name>
</gene>
<feature type="region of interest" description="Disordered" evidence="1">
    <location>
        <begin position="989"/>
        <end position="1050"/>
    </location>
</feature>
<dbReference type="WBParaSite" id="TASK_0000929801-mRNA-1">
    <property type="protein sequence ID" value="TASK_0000929801-mRNA-1"/>
    <property type="gene ID" value="TASK_0000929801"/>
</dbReference>
<feature type="compositionally biased region" description="Polar residues" evidence="1">
    <location>
        <begin position="1008"/>
        <end position="1036"/>
    </location>
</feature>
<organism evidence="4">
    <name type="scientific">Taenia asiatica</name>
    <name type="common">Asian tapeworm</name>
    <dbReference type="NCBI Taxonomy" id="60517"/>
    <lineage>
        <taxon>Eukaryota</taxon>
        <taxon>Metazoa</taxon>
        <taxon>Spiralia</taxon>
        <taxon>Lophotrochozoa</taxon>
        <taxon>Platyhelminthes</taxon>
        <taxon>Cestoda</taxon>
        <taxon>Eucestoda</taxon>
        <taxon>Cyclophyllidea</taxon>
        <taxon>Taeniidae</taxon>
        <taxon>Taenia</taxon>
    </lineage>
</organism>
<reference evidence="2 3" key="2">
    <citation type="submission" date="2018-11" db="EMBL/GenBank/DDBJ databases">
        <authorList>
            <consortium name="Pathogen Informatics"/>
        </authorList>
    </citation>
    <scope>NUCLEOTIDE SEQUENCE [LARGE SCALE GENOMIC DNA]</scope>
</reference>
<proteinExistence type="predicted"/>
<feature type="region of interest" description="Disordered" evidence="1">
    <location>
        <begin position="921"/>
        <end position="953"/>
    </location>
</feature>
<dbReference type="EMBL" id="UYRS01019080">
    <property type="protein sequence ID" value="VDK42689.1"/>
    <property type="molecule type" value="Genomic_DNA"/>
</dbReference>
<sequence length="1099" mass="120728">MGPSAASHNAKKRLLLENGRKRHRETSNSEIVGIRARQDQGPQNERGMAPFDDKKIRSDEVILSKSNVEHILPLVEVSTRVKSDIVLPIDQVLANQVERCEFSQALTVATPLNTASSVILKQPRGSEIYGSARRKQGAFSEMRNALNIDIDVAPFLFCTLRESIDLNVRMYEKSTDPPTLMLTLVPQDSGTPRILQQRLNFNEQSTRLQDNLKQKVRCRNTCRLSQNIVPLCLRLNLDSISQKCRQVKGLKGSNFVEAGGRILCMQTSGLPFDGGKFAEKGLMLLQQQSNSSARCTSNQPQCFESSGGHNSINRTSQVRRVGTCKSHMSRGNKYCMHGRSLPPTQQSSIYISQGSKGGPLPDPKSVHDIRTATIRTVPVSGVFSTENSVGCSHKNRTDVDVVDECKVDGESSSGQCGGSQQSYVSQAGSNTDDLSLQVFLDADYGPDTIPVIISKKSNVRGSVASHEPRESRGESVPSESYGPMCSRPLEKRDCSGLNITENSMKKTLKGTPIISVFKGNSNGASAKSSQGSDLRLTNTRTHWSKPIDRTSSSYIVGSSQHFLPSVQSKRLPTELVDEVAQELVDSVVDTAFKKFDTENSLLRSTHFESMADTSTERKNAKTMRFILDRGTNKKPIKFNLTLCLVDDANQKHCFSPVFPKDYHILRSGTTQLAPTEDPRGTLKALKSFASENTEDLAEVLVDDALYSAVDLISMEPSRLTEMRSTELQETPVDAKIRSLVASINGQEKPVSMDKSGAYNLSIDKEMLNGLMTLQLGFSVLSDSDEKKSDSSQHTQSPYLVTPECSVKSEHSSDSSCGCRTAKDGISHSQTVERPGILIQLRENPSISMKAAKKVKDACTTARSFMRKECDMAELCKNLCQEQSPCVFPYNAIEKVSTHYSECCSFVSSVGLEDVARNANFSGQSKKDSSGSVLEGPNFPFTMSGLNEQPQEERRTTLLQVQHPSTVTLTPSLSGFDVSVKPSERYDSHDFVETHSSDPRGSVEGPNTRLETSSKTNAPSTCKYSQSSPECESTSESKFGGCRTGTSPDGEIPAASVPSCLKFVQTDMTLPVNEEVASCYQMEGDEQRIAQKWREQLEFV</sequence>
<feature type="region of interest" description="Disordered" evidence="1">
    <location>
        <begin position="459"/>
        <end position="487"/>
    </location>
</feature>
<accession>A0A0R3WEP1</accession>
<feature type="region of interest" description="Disordered" evidence="1">
    <location>
        <begin position="1"/>
        <end position="50"/>
    </location>
</feature>
<evidence type="ECO:0000313" key="3">
    <source>
        <dbReference type="Proteomes" id="UP000282613"/>
    </source>
</evidence>
<evidence type="ECO:0000313" key="4">
    <source>
        <dbReference type="WBParaSite" id="TASK_0000929801-mRNA-1"/>
    </source>
</evidence>
<feature type="region of interest" description="Disordered" evidence="1">
    <location>
        <begin position="783"/>
        <end position="815"/>
    </location>
</feature>